<keyword evidence="1" id="KW-0805">Transcription regulation</keyword>
<dbReference type="PROSITE" id="PS50043">
    <property type="entry name" value="HTH_LUXR_2"/>
    <property type="match status" value="1"/>
</dbReference>
<keyword evidence="3" id="KW-0804">Transcription</keyword>
<evidence type="ECO:0000256" key="1">
    <source>
        <dbReference type="ARBA" id="ARBA00023015"/>
    </source>
</evidence>
<proteinExistence type="predicted"/>
<dbReference type="Gene3D" id="3.40.50.2300">
    <property type="match status" value="1"/>
</dbReference>
<evidence type="ECO:0000313" key="5">
    <source>
        <dbReference type="EMBL" id="MBU9721593.1"/>
    </source>
</evidence>
<protein>
    <submittedName>
        <fullName evidence="5">LuxR C-terminal-related transcriptional regulator</fullName>
    </submittedName>
</protein>
<name>A0ABS6JSW8_9BACI</name>
<evidence type="ECO:0000259" key="4">
    <source>
        <dbReference type="PROSITE" id="PS50043"/>
    </source>
</evidence>
<evidence type="ECO:0000256" key="3">
    <source>
        <dbReference type="ARBA" id="ARBA00023163"/>
    </source>
</evidence>
<keyword evidence="2" id="KW-0238">DNA-binding</keyword>
<gene>
    <name evidence="5" type="ORF">KS407_09060</name>
</gene>
<feature type="domain" description="HTH luxR-type" evidence="4">
    <location>
        <begin position="158"/>
        <end position="223"/>
    </location>
</feature>
<dbReference type="RefSeq" id="WP_140355010.1">
    <property type="nucleotide sequence ID" value="NZ_JAHQCR010000036.1"/>
</dbReference>
<keyword evidence="6" id="KW-1185">Reference proteome</keyword>
<dbReference type="PRINTS" id="PR00038">
    <property type="entry name" value="HTHLUXR"/>
</dbReference>
<dbReference type="EMBL" id="JAHQCR010000036">
    <property type="protein sequence ID" value="MBU9721593.1"/>
    <property type="molecule type" value="Genomic_DNA"/>
</dbReference>
<organism evidence="5 6">
    <name type="scientific">Evansella alkalicola</name>
    <dbReference type="NCBI Taxonomy" id="745819"/>
    <lineage>
        <taxon>Bacteria</taxon>
        <taxon>Bacillati</taxon>
        <taxon>Bacillota</taxon>
        <taxon>Bacilli</taxon>
        <taxon>Bacillales</taxon>
        <taxon>Bacillaceae</taxon>
        <taxon>Evansella</taxon>
    </lineage>
</organism>
<accession>A0ABS6JSW8</accession>
<dbReference type="CDD" id="cd06170">
    <property type="entry name" value="LuxR_C_like"/>
    <property type="match status" value="1"/>
</dbReference>
<dbReference type="InterPro" id="IPR000792">
    <property type="entry name" value="Tscrpt_reg_LuxR_C"/>
</dbReference>
<sequence length="229" mass="26626">MVSILQEINNMTDLDFLVKVPGNQNEDIQGKICTSKPNDYFEYNYRNNNYLFFIVDGFEQSSFQLLEELCHSVKDSEQAVPIILVNKNELQNELLPYLSLPLNGAVSEHYFMENFTSVMRCLSSMNMYFEPAFQKELVMRIERLKMPSRKIEKLKLDDRKVDHLLTGNEKKVLQLLLDGNNNREIAEQLYFANSTVNNYISDILKKVGVKDRTQAVVKVIRNGWVLTAR</sequence>
<dbReference type="PANTHER" id="PTHR44688:SF16">
    <property type="entry name" value="DNA-BINDING TRANSCRIPTIONAL ACTIVATOR DEVR_DOSR"/>
    <property type="match status" value="1"/>
</dbReference>
<dbReference type="Proteomes" id="UP000790580">
    <property type="component" value="Unassembled WGS sequence"/>
</dbReference>
<dbReference type="SMART" id="SM00421">
    <property type="entry name" value="HTH_LUXR"/>
    <property type="match status" value="1"/>
</dbReference>
<dbReference type="InterPro" id="IPR016032">
    <property type="entry name" value="Sig_transdc_resp-reg_C-effctor"/>
</dbReference>
<dbReference type="SUPFAM" id="SSF46894">
    <property type="entry name" value="C-terminal effector domain of the bipartite response regulators"/>
    <property type="match status" value="1"/>
</dbReference>
<dbReference type="Pfam" id="PF00196">
    <property type="entry name" value="GerE"/>
    <property type="match status" value="1"/>
</dbReference>
<evidence type="ECO:0000256" key="2">
    <source>
        <dbReference type="ARBA" id="ARBA00023125"/>
    </source>
</evidence>
<comment type="caution">
    <text evidence="5">The sequence shown here is derived from an EMBL/GenBank/DDBJ whole genome shotgun (WGS) entry which is preliminary data.</text>
</comment>
<dbReference type="PANTHER" id="PTHR44688">
    <property type="entry name" value="DNA-BINDING TRANSCRIPTIONAL ACTIVATOR DEVR_DOSR"/>
    <property type="match status" value="1"/>
</dbReference>
<evidence type="ECO:0000313" key="6">
    <source>
        <dbReference type="Proteomes" id="UP000790580"/>
    </source>
</evidence>
<reference evidence="5 6" key="1">
    <citation type="submission" date="2021-06" db="EMBL/GenBank/DDBJ databases">
        <title>Bacillus sp. RD4P76, an endophyte from a halophyte.</title>
        <authorList>
            <person name="Sun J.-Q."/>
        </authorList>
    </citation>
    <scope>NUCLEOTIDE SEQUENCE [LARGE SCALE GENOMIC DNA]</scope>
    <source>
        <strain evidence="5 6">JCM 17098</strain>
    </source>
</reference>